<protein>
    <submittedName>
        <fullName evidence="1">Uncharacterized protein</fullName>
    </submittedName>
</protein>
<sequence length="298" mass="33514">MMRYHAQPQYELFFQNTSHLVTGNNFRDRVTGIGGGFDSIDRFPILAHSKSRLITCWPYLVVQKPNGTLSEVNYIGQYPTQWQNYSLGIDAPKGTSLAILPLSRTYEAPYHAVLTVDIGGSHSSSFGAFAVAQENDPKNGTNIYILYQTESNDLEYVYYLGDSWELGASSDVLKNADPSTDITCLTESVWEGLAVMSSKYDMRDKRLFALFSYLSQKLYLAYNFQAITGKDGLFQLLAVQSGSADPGTEDRKLLFGKDYIDFDVAKDESDYNMWIKPNGRLVFANGDNEVCRDDRHVV</sequence>
<reference evidence="1 2" key="1">
    <citation type="submission" date="2019-03" db="EMBL/GenBank/DDBJ databases">
        <title>Draft genome sequence of Xylaria hypoxylon DSM 108379, a ubiquitous saprotrophic-parasitic fungi on hardwood.</title>
        <authorList>
            <person name="Buettner E."/>
            <person name="Leonhardt S."/>
            <person name="Gebauer A.M."/>
            <person name="Liers C."/>
            <person name="Hofrichter M."/>
            <person name="Kellner H."/>
        </authorList>
    </citation>
    <scope>NUCLEOTIDE SEQUENCE [LARGE SCALE GENOMIC DNA]</scope>
    <source>
        <strain evidence="1 2">DSM 108379</strain>
    </source>
</reference>
<dbReference type="STRING" id="37992.A0A4Z0Z441"/>
<comment type="caution">
    <text evidence="1">The sequence shown here is derived from an EMBL/GenBank/DDBJ whole genome shotgun (WGS) entry which is preliminary data.</text>
</comment>
<dbReference type="AlphaFoldDB" id="A0A4Z0Z441"/>
<proteinExistence type="predicted"/>
<dbReference type="Gene3D" id="2.120.10.70">
    <property type="entry name" value="Fucose-specific lectin"/>
    <property type="match status" value="1"/>
</dbReference>
<evidence type="ECO:0000313" key="1">
    <source>
        <dbReference type="EMBL" id="TGJ85543.1"/>
    </source>
</evidence>
<evidence type="ECO:0000313" key="2">
    <source>
        <dbReference type="Proteomes" id="UP000297716"/>
    </source>
</evidence>
<dbReference type="Proteomes" id="UP000297716">
    <property type="component" value="Unassembled WGS sequence"/>
</dbReference>
<organism evidence="1 2">
    <name type="scientific">Xylaria hypoxylon</name>
    <dbReference type="NCBI Taxonomy" id="37992"/>
    <lineage>
        <taxon>Eukaryota</taxon>
        <taxon>Fungi</taxon>
        <taxon>Dikarya</taxon>
        <taxon>Ascomycota</taxon>
        <taxon>Pezizomycotina</taxon>
        <taxon>Sordariomycetes</taxon>
        <taxon>Xylariomycetidae</taxon>
        <taxon>Xylariales</taxon>
        <taxon>Xylariaceae</taxon>
        <taxon>Xylaria</taxon>
    </lineage>
</organism>
<dbReference type="EMBL" id="SKBN01000043">
    <property type="protein sequence ID" value="TGJ85543.1"/>
    <property type="molecule type" value="Genomic_DNA"/>
</dbReference>
<gene>
    <name evidence="1" type="ORF">E0Z10_g3186</name>
</gene>
<accession>A0A4Z0Z441</accession>
<keyword evidence="2" id="KW-1185">Reference proteome</keyword>
<dbReference type="OrthoDB" id="3800077at2759"/>
<name>A0A4Z0Z441_9PEZI</name>